<dbReference type="GO" id="GO:0005886">
    <property type="term" value="C:plasma membrane"/>
    <property type="evidence" value="ECO:0007669"/>
    <property type="project" value="UniProtKB-SubCell"/>
</dbReference>
<feature type="domain" description="MacB-like periplasmic core" evidence="9">
    <location>
        <begin position="17"/>
        <end position="177"/>
    </location>
</feature>
<name>A0A2W5V6L8_9BACT</name>
<dbReference type="EMBL" id="QFQP01000014">
    <property type="protein sequence ID" value="PZR11454.1"/>
    <property type="molecule type" value="Genomic_DNA"/>
</dbReference>
<feature type="transmembrane region" description="Helical" evidence="7">
    <location>
        <begin position="263"/>
        <end position="285"/>
    </location>
</feature>
<accession>A0A2W5V6L8</accession>
<keyword evidence="2" id="KW-1003">Cell membrane</keyword>
<protein>
    <submittedName>
        <fullName evidence="10">Uncharacterized protein</fullName>
    </submittedName>
</protein>
<evidence type="ECO:0000256" key="6">
    <source>
        <dbReference type="ARBA" id="ARBA00038076"/>
    </source>
</evidence>
<dbReference type="AlphaFoldDB" id="A0A2W5V6L8"/>
<evidence type="ECO:0000259" key="8">
    <source>
        <dbReference type="Pfam" id="PF02687"/>
    </source>
</evidence>
<gene>
    <name evidence="10" type="ORF">DI536_17665</name>
</gene>
<keyword evidence="4 7" id="KW-1133">Transmembrane helix</keyword>
<proteinExistence type="inferred from homology"/>
<evidence type="ECO:0000313" key="10">
    <source>
        <dbReference type="EMBL" id="PZR11454.1"/>
    </source>
</evidence>
<evidence type="ECO:0000256" key="2">
    <source>
        <dbReference type="ARBA" id="ARBA00022475"/>
    </source>
</evidence>
<evidence type="ECO:0000256" key="3">
    <source>
        <dbReference type="ARBA" id="ARBA00022692"/>
    </source>
</evidence>
<comment type="subcellular location">
    <subcellularLocation>
        <location evidence="1">Cell membrane</location>
        <topology evidence="1">Multi-pass membrane protein</topology>
    </subcellularLocation>
</comment>
<evidence type="ECO:0000256" key="5">
    <source>
        <dbReference type="ARBA" id="ARBA00023136"/>
    </source>
</evidence>
<evidence type="ECO:0000256" key="4">
    <source>
        <dbReference type="ARBA" id="ARBA00022989"/>
    </source>
</evidence>
<dbReference type="InterPro" id="IPR050250">
    <property type="entry name" value="Macrolide_Exporter_MacB"/>
</dbReference>
<dbReference type="InterPro" id="IPR025857">
    <property type="entry name" value="MacB_PCD"/>
</dbReference>
<evidence type="ECO:0000256" key="1">
    <source>
        <dbReference type="ARBA" id="ARBA00004651"/>
    </source>
</evidence>
<comment type="caution">
    <text evidence="10">The sequence shown here is derived from an EMBL/GenBank/DDBJ whole genome shotgun (WGS) entry which is preliminary data.</text>
</comment>
<dbReference type="PANTHER" id="PTHR30572:SF4">
    <property type="entry name" value="ABC TRANSPORTER PERMEASE YTRF"/>
    <property type="match status" value="1"/>
</dbReference>
<dbReference type="GO" id="GO:0022857">
    <property type="term" value="F:transmembrane transporter activity"/>
    <property type="evidence" value="ECO:0007669"/>
    <property type="project" value="TreeGrafter"/>
</dbReference>
<evidence type="ECO:0000256" key="7">
    <source>
        <dbReference type="SAM" id="Phobius"/>
    </source>
</evidence>
<feature type="domain" description="ABC3 transporter permease C-terminal" evidence="8">
    <location>
        <begin position="266"/>
        <end position="313"/>
    </location>
</feature>
<dbReference type="Pfam" id="PF02687">
    <property type="entry name" value="FtsX"/>
    <property type="match status" value="1"/>
</dbReference>
<evidence type="ECO:0000259" key="9">
    <source>
        <dbReference type="Pfam" id="PF12704"/>
    </source>
</evidence>
<keyword evidence="3 7" id="KW-0812">Transmembrane</keyword>
<feature type="transmembrane region" description="Helical" evidence="7">
    <location>
        <begin position="18"/>
        <end position="37"/>
    </location>
</feature>
<dbReference type="PANTHER" id="PTHR30572">
    <property type="entry name" value="MEMBRANE COMPONENT OF TRANSPORTER-RELATED"/>
    <property type="match status" value="1"/>
</dbReference>
<sequence>MLIAMAWRNIWRNARRSIITMTALGFGVAGIVGLYSYREVANEYIVRDVTTGLMGHLQVHGRGYQDAPSLTTVVPHAQQVEAAVLGALPGARAERRVLGAGLAGSGERSSPVSVLGVEPGKSSLYSLTSGTDVRDVHDVLVGRDLAEELELAPGSELVLVSQATDGSVANDRSTVSGHVHVEQRRDGRIGGGAFARGGAGVLRPRRRRASDRGALACRSRIRVYRSERGACRARPAVARGLSWSEMLPDMKASMDSKRKSQGVMDFVIFLIVGLGVFNAMTMSVFERTREFGVLASLGTPPRRLLGMVMFEALGRA</sequence>
<dbReference type="Proteomes" id="UP000249061">
    <property type="component" value="Unassembled WGS sequence"/>
</dbReference>
<keyword evidence="5 7" id="KW-0472">Membrane</keyword>
<dbReference type="Pfam" id="PF12704">
    <property type="entry name" value="MacB_PCD"/>
    <property type="match status" value="1"/>
</dbReference>
<organism evidence="10 11">
    <name type="scientific">Archangium gephyra</name>
    <dbReference type="NCBI Taxonomy" id="48"/>
    <lineage>
        <taxon>Bacteria</taxon>
        <taxon>Pseudomonadati</taxon>
        <taxon>Myxococcota</taxon>
        <taxon>Myxococcia</taxon>
        <taxon>Myxococcales</taxon>
        <taxon>Cystobacterineae</taxon>
        <taxon>Archangiaceae</taxon>
        <taxon>Archangium</taxon>
    </lineage>
</organism>
<evidence type="ECO:0000313" key="11">
    <source>
        <dbReference type="Proteomes" id="UP000249061"/>
    </source>
</evidence>
<dbReference type="InterPro" id="IPR003838">
    <property type="entry name" value="ABC3_permease_C"/>
</dbReference>
<comment type="similarity">
    <text evidence="6">Belongs to the ABC-4 integral membrane protein family.</text>
</comment>
<reference evidence="10 11" key="1">
    <citation type="submission" date="2017-08" db="EMBL/GenBank/DDBJ databases">
        <title>Infants hospitalized years apart are colonized by the same room-sourced microbial strains.</title>
        <authorList>
            <person name="Brooks B."/>
            <person name="Olm M.R."/>
            <person name="Firek B.A."/>
            <person name="Baker R."/>
            <person name="Thomas B.C."/>
            <person name="Morowitz M.J."/>
            <person name="Banfield J.F."/>
        </authorList>
    </citation>
    <scope>NUCLEOTIDE SEQUENCE [LARGE SCALE GENOMIC DNA]</scope>
    <source>
        <strain evidence="10">S2_003_000_R2_14</strain>
    </source>
</reference>